<dbReference type="Proteomes" id="UP000736335">
    <property type="component" value="Unassembled WGS sequence"/>
</dbReference>
<feature type="region of interest" description="Disordered" evidence="1">
    <location>
        <begin position="79"/>
        <end position="99"/>
    </location>
</feature>
<reference evidence="2" key="2">
    <citation type="submission" date="2020-11" db="EMBL/GenBank/DDBJ databases">
        <authorList>
            <consortium name="DOE Joint Genome Institute"/>
            <person name="Kuo A."/>
            <person name="Miyauchi S."/>
            <person name="Kiss E."/>
            <person name="Drula E."/>
            <person name="Kohler A."/>
            <person name="Sanchez-Garcia M."/>
            <person name="Andreopoulos B."/>
            <person name="Barry K.W."/>
            <person name="Bonito G."/>
            <person name="Buee M."/>
            <person name="Carver A."/>
            <person name="Chen C."/>
            <person name="Cichocki N."/>
            <person name="Clum A."/>
            <person name="Culley D."/>
            <person name="Crous P.W."/>
            <person name="Fauchery L."/>
            <person name="Girlanda M."/>
            <person name="Hayes R."/>
            <person name="Keri Z."/>
            <person name="Labutti K."/>
            <person name="Lipzen A."/>
            <person name="Lombard V."/>
            <person name="Magnuson J."/>
            <person name="Maillard F."/>
            <person name="Morin E."/>
            <person name="Murat C."/>
            <person name="Nolan M."/>
            <person name="Ohm R."/>
            <person name="Pangilinan J."/>
            <person name="Pereira M."/>
            <person name="Perotto S."/>
            <person name="Peter M."/>
            <person name="Riley R."/>
            <person name="Sitrit Y."/>
            <person name="Stielow B."/>
            <person name="Szollosi G."/>
            <person name="Zifcakova L."/>
            <person name="Stursova M."/>
            <person name="Spatafora J.W."/>
            <person name="Tedersoo L."/>
            <person name="Vaario L.-M."/>
            <person name="Yamada A."/>
            <person name="Yan M."/>
            <person name="Wang P."/>
            <person name="Xu J."/>
            <person name="Bruns T."/>
            <person name="Baldrian P."/>
            <person name="Vilgalys R."/>
            <person name="Henrissat B."/>
            <person name="Grigoriev I.V."/>
            <person name="Hibbett D."/>
            <person name="Nagy L.G."/>
            <person name="Martin F.M."/>
        </authorList>
    </citation>
    <scope>NUCLEOTIDE SEQUENCE</scope>
    <source>
        <strain evidence="2">UH-Tt-Lm1</strain>
    </source>
</reference>
<dbReference type="AlphaFoldDB" id="A0A9P6HHL8"/>
<sequence>MSLFRQPRTQPAVITTPGDLLLRLNDTRHAGVFNSVVLRRYLCPALDALPADQRANLFAILEEAERATVDVPSHFASLDLSGEDSDEGTPSDHEDDFVDPGMATNVQLTEKKRRIEALIAADNSKRGTTSEFDKEVSSWLQFLWHLGVEVATNTGEVLAVLQLCDTISSRCSSSLNCSIANIKKSPVYSNSGSLSEHVGWIRREMLLKKAASGDISRVLPMLSELQSEDLRRIMRWLPGSTAVDATTAKDLHLAHWPEVVRKMAVQLKGLVEGVLKKKNATSIQVRSDR</sequence>
<dbReference type="EMBL" id="WIUZ02000005">
    <property type="protein sequence ID" value="KAF9786921.1"/>
    <property type="molecule type" value="Genomic_DNA"/>
</dbReference>
<keyword evidence="3" id="KW-1185">Reference proteome</keyword>
<feature type="compositionally biased region" description="Acidic residues" evidence="1">
    <location>
        <begin position="81"/>
        <end position="98"/>
    </location>
</feature>
<reference evidence="2" key="1">
    <citation type="journal article" date="2020" name="Nat. Commun.">
        <title>Large-scale genome sequencing of mycorrhizal fungi provides insights into the early evolution of symbiotic traits.</title>
        <authorList>
            <person name="Miyauchi S."/>
            <person name="Kiss E."/>
            <person name="Kuo A."/>
            <person name="Drula E."/>
            <person name="Kohler A."/>
            <person name="Sanchez-Garcia M."/>
            <person name="Morin E."/>
            <person name="Andreopoulos B."/>
            <person name="Barry K.W."/>
            <person name="Bonito G."/>
            <person name="Buee M."/>
            <person name="Carver A."/>
            <person name="Chen C."/>
            <person name="Cichocki N."/>
            <person name="Clum A."/>
            <person name="Culley D."/>
            <person name="Crous P.W."/>
            <person name="Fauchery L."/>
            <person name="Girlanda M."/>
            <person name="Hayes R.D."/>
            <person name="Keri Z."/>
            <person name="LaButti K."/>
            <person name="Lipzen A."/>
            <person name="Lombard V."/>
            <person name="Magnuson J."/>
            <person name="Maillard F."/>
            <person name="Murat C."/>
            <person name="Nolan M."/>
            <person name="Ohm R.A."/>
            <person name="Pangilinan J."/>
            <person name="Pereira M.F."/>
            <person name="Perotto S."/>
            <person name="Peter M."/>
            <person name="Pfister S."/>
            <person name="Riley R."/>
            <person name="Sitrit Y."/>
            <person name="Stielow J.B."/>
            <person name="Szollosi G."/>
            <person name="Zifcakova L."/>
            <person name="Stursova M."/>
            <person name="Spatafora J.W."/>
            <person name="Tedersoo L."/>
            <person name="Vaario L.M."/>
            <person name="Yamada A."/>
            <person name="Yan M."/>
            <person name="Wang P."/>
            <person name="Xu J."/>
            <person name="Bruns T."/>
            <person name="Baldrian P."/>
            <person name="Vilgalys R."/>
            <person name="Dunand C."/>
            <person name="Henrissat B."/>
            <person name="Grigoriev I.V."/>
            <person name="Hibbett D."/>
            <person name="Nagy L.G."/>
            <person name="Martin F.M."/>
        </authorList>
    </citation>
    <scope>NUCLEOTIDE SEQUENCE</scope>
    <source>
        <strain evidence="2">UH-Tt-Lm1</strain>
    </source>
</reference>
<evidence type="ECO:0000313" key="2">
    <source>
        <dbReference type="EMBL" id="KAF9786921.1"/>
    </source>
</evidence>
<evidence type="ECO:0000313" key="3">
    <source>
        <dbReference type="Proteomes" id="UP000736335"/>
    </source>
</evidence>
<evidence type="ECO:0000256" key="1">
    <source>
        <dbReference type="SAM" id="MobiDB-lite"/>
    </source>
</evidence>
<accession>A0A9P6HHL8</accession>
<gene>
    <name evidence="2" type="ORF">BJ322DRAFT_686209</name>
</gene>
<comment type="caution">
    <text evidence="2">The sequence shown here is derived from an EMBL/GenBank/DDBJ whole genome shotgun (WGS) entry which is preliminary data.</text>
</comment>
<organism evidence="2 3">
    <name type="scientific">Thelephora terrestris</name>
    <dbReference type="NCBI Taxonomy" id="56493"/>
    <lineage>
        <taxon>Eukaryota</taxon>
        <taxon>Fungi</taxon>
        <taxon>Dikarya</taxon>
        <taxon>Basidiomycota</taxon>
        <taxon>Agaricomycotina</taxon>
        <taxon>Agaricomycetes</taxon>
        <taxon>Thelephorales</taxon>
        <taxon>Thelephoraceae</taxon>
        <taxon>Thelephora</taxon>
    </lineage>
</organism>
<dbReference type="OrthoDB" id="10381460at2759"/>
<protein>
    <submittedName>
        <fullName evidence="2">Uncharacterized protein</fullName>
    </submittedName>
</protein>
<proteinExistence type="predicted"/>
<name>A0A9P6HHL8_9AGAM</name>